<dbReference type="Pfam" id="PF01579">
    <property type="entry name" value="DUF19"/>
    <property type="match status" value="1"/>
</dbReference>
<accession>G0MA14</accession>
<evidence type="ECO:0000256" key="1">
    <source>
        <dbReference type="SAM" id="SignalP"/>
    </source>
</evidence>
<name>G0MA14_CAEBE</name>
<feature type="chain" id="PRO_5012836181" description="T20D4.11-like domain-containing protein" evidence="1">
    <location>
        <begin position="16"/>
        <end position="183"/>
    </location>
</feature>
<dbReference type="PANTHER" id="PTHR21453:SF7">
    <property type="entry name" value="DUF19 DOMAIN-CONTAINING PROTEIN"/>
    <property type="match status" value="1"/>
</dbReference>
<dbReference type="eggNOG" id="ENOG502TI7E">
    <property type="taxonomic scope" value="Eukaryota"/>
</dbReference>
<dbReference type="InParanoid" id="G0MA14"/>
<sequence length="183" mass="20700">MFIVVIFLIIGMVTGYDESKCDPADLPKAMKCLKNHQEVRQKAVTLDLDNDKNMLILNNTCIDFLKCSTPMKCGADETDSVNIDKAISYCHAVAFHVSDEYLKCANIVDTKNSTCVQGWNPFPEFDEKAEGLEELKREACRSFFGKNGCLEGEISENCGVEMWKDFQKHYLALNDIIEACEFE</sequence>
<dbReference type="AlphaFoldDB" id="G0MA14"/>
<dbReference type="PANTHER" id="PTHR21453">
    <property type="entry name" value="DUF19 DOMAIN-CONTAINING PROTEIN-RELATED-RELATED"/>
    <property type="match status" value="1"/>
</dbReference>
<keyword evidence="4" id="KW-1185">Reference proteome</keyword>
<dbReference type="InterPro" id="IPR002542">
    <property type="entry name" value="T20D4.11-like_dom"/>
</dbReference>
<reference evidence="4" key="1">
    <citation type="submission" date="2011-07" db="EMBL/GenBank/DDBJ databases">
        <authorList>
            <consortium name="Caenorhabditis brenneri Sequencing and Analysis Consortium"/>
            <person name="Wilson R.K."/>
        </authorList>
    </citation>
    <scope>NUCLEOTIDE SEQUENCE [LARGE SCALE GENOMIC DNA]</scope>
    <source>
        <strain evidence="4">PB2801</strain>
    </source>
</reference>
<gene>
    <name evidence="3" type="ORF">CAEBREN_08439</name>
</gene>
<feature type="domain" description="T20D4.11-like" evidence="2">
    <location>
        <begin position="21"/>
        <end position="181"/>
    </location>
</feature>
<evidence type="ECO:0000313" key="4">
    <source>
        <dbReference type="Proteomes" id="UP000008068"/>
    </source>
</evidence>
<protein>
    <recommendedName>
        <fullName evidence="2">T20D4.11-like domain-containing protein</fullName>
    </recommendedName>
</protein>
<keyword evidence="1" id="KW-0732">Signal</keyword>
<dbReference type="HOGENOM" id="CLU_078890_3_0_1"/>
<dbReference type="OMA" id="STCVQGW"/>
<proteinExistence type="predicted"/>
<feature type="signal peptide" evidence="1">
    <location>
        <begin position="1"/>
        <end position="15"/>
    </location>
</feature>
<dbReference type="EMBL" id="GL379787">
    <property type="protein sequence ID" value="EGT31003.1"/>
    <property type="molecule type" value="Genomic_DNA"/>
</dbReference>
<dbReference type="InterPro" id="IPR016638">
    <property type="entry name" value="UPF0376"/>
</dbReference>
<evidence type="ECO:0000259" key="2">
    <source>
        <dbReference type="Pfam" id="PF01579"/>
    </source>
</evidence>
<dbReference type="PIRSF" id="PIRSF015697">
    <property type="entry name" value="UCP015697"/>
    <property type="match status" value="1"/>
</dbReference>
<dbReference type="OrthoDB" id="5835962at2759"/>
<evidence type="ECO:0000313" key="3">
    <source>
        <dbReference type="EMBL" id="EGT31003.1"/>
    </source>
</evidence>
<organism evidence="4">
    <name type="scientific">Caenorhabditis brenneri</name>
    <name type="common">Nematode worm</name>
    <dbReference type="NCBI Taxonomy" id="135651"/>
    <lineage>
        <taxon>Eukaryota</taxon>
        <taxon>Metazoa</taxon>
        <taxon>Ecdysozoa</taxon>
        <taxon>Nematoda</taxon>
        <taxon>Chromadorea</taxon>
        <taxon>Rhabditida</taxon>
        <taxon>Rhabditina</taxon>
        <taxon>Rhabditomorpha</taxon>
        <taxon>Rhabditoidea</taxon>
        <taxon>Rhabditidae</taxon>
        <taxon>Peloderinae</taxon>
        <taxon>Caenorhabditis</taxon>
    </lineage>
</organism>
<dbReference type="Proteomes" id="UP000008068">
    <property type="component" value="Unassembled WGS sequence"/>
</dbReference>